<dbReference type="Proteomes" id="UP000032303">
    <property type="component" value="Chromosome 1"/>
</dbReference>
<dbReference type="HOGENOM" id="CLU_841455_0_0_6"/>
<keyword evidence="1" id="KW-0812">Transmembrane</keyword>
<dbReference type="AlphaFoldDB" id="A0A0C5W297"/>
<proteinExistence type="predicted"/>
<sequence>MNSDLVHLKALFSKAYPAEAAALSRCKSEEELYQLREIFLSKAKAALNSALVQDGLSLPALKKGIDSENSQGSQVLLEPLLSKLTNASGDKVKTYVQTALSNFNNVADLGDNDGALKLSFTLLGGFSASIGLEMGRQVATQLLRSTAMSFSTTFIAASAVSSAVIVAAATFVVFSVVIPLVYFILKPAQCVMLLINNTSKIISLESTHNFHGKTDTVTPLIAGATKYEDDDGDITRANFSGVFNSLKRSGALIGVETGYNFNIIDREEQIIDSFSLGVSNPLNGNNKQAVSFNRTAENIDGELTSSLSSTAKSERSDYEITMSMNSTSGGQSYYVATISKVK</sequence>
<gene>
    <name evidence="2" type="ORF">H744_1c0496</name>
</gene>
<keyword evidence="1" id="KW-1133">Transmembrane helix</keyword>
<organism evidence="2 3">
    <name type="scientific">Photobacterium gaetbulicola Gung47</name>
    <dbReference type="NCBI Taxonomy" id="658445"/>
    <lineage>
        <taxon>Bacteria</taxon>
        <taxon>Pseudomonadati</taxon>
        <taxon>Pseudomonadota</taxon>
        <taxon>Gammaproteobacteria</taxon>
        <taxon>Vibrionales</taxon>
        <taxon>Vibrionaceae</taxon>
        <taxon>Photobacterium</taxon>
    </lineage>
</organism>
<evidence type="ECO:0000256" key="1">
    <source>
        <dbReference type="SAM" id="Phobius"/>
    </source>
</evidence>
<dbReference type="PATRIC" id="fig|658445.3.peg.542"/>
<name>A0A0C5W297_9GAMM</name>
<dbReference type="KEGG" id="pgb:H744_1c0496"/>
<accession>A0A0C5W297</accession>
<evidence type="ECO:0000313" key="3">
    <source>
        <dbReference type="Proteomes" id="UP000032303"/>
    </source>
</evidence>
<feature type="transmembrane region" description="Helical" evidence="1">
    <location>
        <begin position="154"/>
        <end position="185"/>
    </location>
</feature>
<protein>
    <submittedName>
        <fullName evidence="2">Uncharacterized protein</fullName>
    </submittedName>
</protein>
<keyword evidence="3" id="KW-1185">Reference proteome</keyword>
<reference evidence="2 3" key="1">
    <citation type="submission" date="2013-05" db="EMBL/GenBank/DDBJ databases">
        <title>Complete genome sequence of the lipase-producing bacterium Photobacterium gaetbulicola Gung47.</title>
        <authorList>
            <person name="Kim Y.-O."/>
        </authorList>
    </citation>
    <scope>NUCLEOTIDE SEQUENCE [LARGE SCALE GENOMIC DNA]</scope>
    <source>
        <strain evidence="2 3">Gung47</strain>
    </source>
</reference>
<evidence type="ECO:0000313" key="2">
    <source>
        <dbReference type="EMBL" id="AJR05521.1"/>
    </source>
</evidence>
<keyword evidence="1" id="KW-0472">Membrane</keyword>
<dbReference type="EMBL" id="CP005973">
    <property type="protein sequence ID" value="AJR05521.1"/>
    <property type="molecule type" value="Genomic_DNA"/>
</dbReference>